<reference evidence="1 2" key="1">
    <citation type="journal article" date="2021" name="BMC Genomics">
        <title>Datura genome reveals duplications of psychoactive alkaloid biosynthetic genes and high mutation rate following tissue culture.</title>
        <authorList>
            <person name="Rajewski A."/>
            <person name="Carter-House D."/>
            <person name="Stajich J."/>
            <person name="Litt A."/>
        </authorList>
    </citation>
    <scope>NUCLEOTIDE SEQUENCE [LARGE SCALE GENOMIC DNA]</scope>
    <source>
        <strain evidence="1">AR-01</strain>
    </source>
</reference>
<organism evidence="1 2">
    <name type="scientific">Datura stramonium</name>
    <name type="common">Jimsonweed</name>
    <name type="synonym">Common thornapple</name>
    <dbReference type="NCBI Taxonomy" id="4076"/>
    <lineage>
        <taxon>Eukaryota</taxon>
        <taxon>Viridiplantae</taxon>
        <taxon>Streptophyta</taxon>
        <taxon>Embryophyta</taxon>
        <taxon>Tracheophyta</taxon>
        <taxon>Spermatophyta</taxon>
        <taxon>Magnoliopsida</taxon>
        <taxon>eudicotyledons</taxon>
        <taxon>Gunneridae</taxon>
        <taxon>Pentapetalae</taxon>
        <taxon>asterids</taxon>
        <taxon>lamiids</taxon>
        <taxon>Solanales</taxon>
        <taxon>Solanaceae</taxon>
        <taxon>Solanoideae</taxon>
        <taxon>Datureae</taxon>
        <taxon>Datura</taxon>
    </lineage>
</organism>
<name>A0ABS8TK63_DATST</name>
<gene>
    <name evidence="1" type="ORF">HAX54_011185</name>
</gene>
<sequence length="59" mass="6236">NTVGTLDSTSRLPLAAVLDKFQWCSHDHGGIHTSTVGFCSRVLISSSLAIGPYDLESSS</sequence>
<comment type="caution">
    <text evidence="1">The sequence shown here is derived from an EMBL/GenBank/DDBJ whole genome shotgun (WGS) entry which is preliminary data.</text>
</comment>
<evidence type="ECO:0000313" key="2">
    <source>
        <dbReference type="Proteomes" id="UP000823775"/>
    </source>
</evidence>
<feature type="non-terminal residue" evidence="1">
    <location>
        <position position="1"/>
    </location>
</feature>
<protein>
    <submittedName>
        <fullName evidence="1">Uncharacterized protein</fullName>
    </submittedName>
</protein>
<accession>A0ABS8TK63</accession>
<dbReference type="Proteomes" id="UP000823775">
    <property type="component" value="Unassembled WGS sequence"/>
</dbReference>
<feature type="non-terminal residue" evidence="1">
    <location>
        <position position="59"/>
    </location>
</feature>
<proteinExistence type="predicted"/>
<evidence type="ECO:0000313" key="1">
    <source>
        <dbReference type="EMBL" id="MCD7470942.1"/>
    </source>
</evidence>
<keyword evidence="2" id="KW-1185">Reference proteome</keyword>
<dbReference type="EMBL" id="JACEIK010001632">
    <property type="protein sequence ID" value="MCD7470942.1"/>
    <property type="molecule type" value="Genomic_DNA"/>
</dbReference>